<protein>
    <submittedName>
        <fullName evidence="3">Uncharacterized protein</fullName>
    </submittedName>
</protein>
<evidence type="ECO:0000256" key="1">
    <source>
        <dbReference type="SAM" id="MobiDB-lite"/>
    </source>
</evidence>
<name>A0A367JDG8_RHIST</name>
<organism evidence="3 4">
    <name type="scientific">Rhizopus stolonifer</name>
    <name type="common">Rhizopus nigricans</name>
    <dbReference type="NCBI Taxonomy" id="4846"/>
    <lineage>
        <taxon>Eukaryota</taxon>
        <taxon>Fungi</taxon>
        <taxon>Fungi incertae sedis</taxon>
        <taxon>Mucoromycota</taxon>
        <taxon>Mucoromycotina</taxon>
        <taxon>Mucoromycetes</taxon>
        <taxon>Mucorales</taxon>
        <taxon>Mucorineae</taxon>
        <taxon>Rhizopodaceae</taxon>
        <taxon>Rhizopus</taxon>
    </lineage>
</organism>
<dbReference type="EMBL" id="PJQM01003612">
    <property type="protein sequence ID" value="RCH87974.1"/>
    <property type="molecule type" value="Genomic_DNA"/>
</dbReference>
<feature type="chain" id="PRO_5016967464" evidence="2">
    <location>
        <begin position="23"/>
        <end position="327"/>
    </location>
</feature>
<proteinExistence type="predicted"/>
<keyword evidence="2" id="KW-0732">Signal</keyword>
<dbReference type="OrthoDB" id="3044029at2759"/>
<comment type="caution">
    <text evidence="3">The sequence shown here is derived from an EMBL/GenBank/DDBJ whole genome shotgun (WGS) entry which is preliminary data.</text>
</comment>
<evidence type="ECO:0000256" key="2">
    <source>
        <dbReference type="SAM" id="SignalP"/>
    </source>
</evidence>
<dbReference type="Proteomes" id="UP000253551">
    <property type="component" value="Unassembled WGS sequence"/>
</dbReference>
<feature type="region of interest" description="Disordered" evidence="1">
    <location>
        <begin position="212"/>
        <end position="231"/>
    </location>
</feature>
<dbReference type="STRING" id="4846.A0A367JDG8"/>
<dbReference type="AlphaFoldDB" id="A0A367JDG8"/>
<sequence>MQLSISLFMASALAIASSFVQADVITSNDYYPLTTIESQQDFCIFLPPQPGLEVAINENNGIPFCSNTSLVKNATQFPEGFITTAHYLKQSNYVQITGFFDRTKYDLGETDGGGQYDNHDNGKPVSAQCLGYNYFVNLIEPDIQRFCIRCCQEKEDCNTGRSGYGCLRVVDGDYTNDNNYIDNSTFSSSISNTHENSVYHELEFLTSHRNADTNDQQQTEDDESSSDPNTDIASEIESLRSSTDSVDELKSQWESFTTQLTSDYPSASEQISELNTLASSLTTAEQWDAFFKLVSNKIIQLPTSAADSEASTTHTDTKEDLEWLFNH</sequence>
<feature type="non-terminal residue" evidence="3">
    <location>
        <position position="327"/>
    </location>
</feature>
<keyword evidence="4" id="KW-1185">Reference proteome</keyword>
<evidence type="ECO:0000313" key="4">
    <source>
        <dbReference type="Proteomes" id="UP000253551"/>
    </source>
</evidence>
<evidence type="ECO:0000313" key="3">
    <source>
        <dbReference type="EMBL" id="RCH87974.1"/>
    </source>
</evidence>
<feature type="signal peptide" evidence="2">
    <location>
        <begin position="1"/>
        <end position="22"/>
    </location>
</feature>
<gene>
    <name evidence="3" type="ORF">CU098_001207</name>
</gene>
<reference evidence="3 4" key="1">
    <citation type="journal article" date="2018" name="G3 (Bethesda)">
        <title>Phylogenetic and Phylogenomic Definition of Rhizopus Species.</title>
        <authorList>
            <person name="Gryganskyi A.P."/>
            <person name="Golan J."/>
            <person name="Dolatabadi S."/>
            <person name="Mondo S."/>
            <person name="Robb S."/>
            <person name="Idnurm A."/>
            <person name="Muszewska A."/>
            <person name="Steczkiewicz K."/>
            <person name="Masonjones S."/>
            <person name="Liao H.L."/>
            <person name="Gajdeczka M.T."/>
            <person name="Anike F."/>
            <person name="Vuek A."/>
            <person name="Anishchenko I.M."/>
            <person name="Voigt K."/>
            <person name="de Hoog G.S."/>
            <person name="Smith M.E."/>
            <person name="Heitman J."/>
            <person name="Vilgalys R."/>
            <person name="Stajich J.E."/>
        </authorList>
    </citation>
    <scope>NUCLEOTIDE SEQUENCE [LARGE SCALE GENOMIC DNA]</scope>
    <source>
        <strain evidence="3 4">LSU 92-RS-03</strain>
    </source>
</reference>
<accession>A0A367JDG8</accession>